<sequence length="576" mass="62968">MASSASHSLPDFPDILYHIFSFLDPVHHLRHEHNQVYESCRSLALAARTCRTFTGPALDVLWKRLPDDQPLADLLCQLGIAAARGEGQGDPELVGRNKPDRYRLPNQHRGGYCDREAKKTFERRWRLSRGYDIRYSLQDVGDPRQHPAWPRFVWYASRVRAITLYAFDGPAWCAIWEELRSRTDAAPILPNVLSVAFCRISWHALTPGAFALISPSVSRLNFNLGDEYSWPASDGNLRSLFSQCFTSAPGIDHLRLEFPLSRLGLPLLQAHCFRLCHLEVVPLLDLDDLRLLTGLPALQHLSISLSREDFPAASASLTFRSVSTLVVEGTWSNLAAFLAAAHLPLMHTLSITGWEYGEPAAELAKAATHVFHTLAAKHPSLPTLSVSATRGREPPSVGCVSYDIIPIADTFVASLLDLVRPLLALSALRCLSLAFPSYFDVVCTEADLRAVAEAFPALEAFHLHISRYDPGAGNPWQIPPVEEPEEAPLRGGVGAAAGDGKEPHGLRTLVIPKVLLPPGEVDAVGEVGDVVGAAFPLVSSVFRRARLVVEGGWAMAVDGAAARCPDCGRGSEMSFA</sequence>
<dbReference type="STRING" id="1077348.A0A2G8RWT6"/>
<evidence type="ECO:0008006" key="3">
    <source>
        <dbReference type="Google" id="ProtNLM"/>
    </source>
</evidence>
<protein>
    <recommendedName>
        <fullName evidence="3">F-box domain-containing protein</fullName>
    </recommendedName>
</protein>
<keyword evidence="2" id="KW-1185">Reference proteome</keyword>
<dbReference type="AlphaFoldDB" id="A0A2G8RWT6"/>
<evidence type="ECO:0000313" key="2">
    <source>
        <dbReference type="Proteomes" id="UP000230002"/>
    </source>
</evidence>
<organism evidence="1 2">
    <name type="scientific">Ganoderma sinense ZZ0214-1</name>
    <dbReference type="NCBI Taxonomy" id="1077348"/>
    <lineage>
        <taxon>Eukaryota</taxon>
        <taxon>Fungi</taxon>
        <taxon>Dikarya</taxon>
        <taxon>Basidiomycota</taxon>
        <taxon>Agaricomycotina</taxon>
        <taxon>Agaricomycetes</taxon>
        <taxon>Polyporales</taxon>
        <taxon>Polyporaceae</taxon>
        <taxon>Ganoderma</taxon>
    </lineage>
</organism>
<evidence type="ECO:0000313" key="1">
    <source>
        <dbReference type="EMBL" id="PIL25778.1"/>
    </source>
</evidence>
<reference evidence="1 2" key="1">
    <citation type="journal article" date="2015" name="Sci. Rep.">
        <title>Chromosome-level genome map provides insights into diverse defense mechanisms in the medicinal fungus Ganoderma sinense.</title>
        <authorList>
            <person name="Zhu Y."/>
            <person name="Xu J."/>
            <person name="Sun C."/>
            <person name="Zhou S."/>
            <person name="Xu H."/>
            <person name="Nelson D.R."/>
            <person name="Qian J."/>
            <person name="Song J."/>
            <person name="Luo H."/>
            <person name="Xiang L."/>
            <person name="Li Y."/>
            <person name="Xu Z."/>
            <person name="Ji A."/>
            <person name="Wang L."/>
            <person name="Lu S."/>
            <person name="Hayward A."/>
            <person name="Sun W."/>
            <person name="Li X."/>
            <person name="Schwartz D.C."/>
            <person name="Wang Y."/>
            <person name="Chen S."/>
        </authorList>
    </citation>
    <scope>NUCLEOTIDE SEQUENCE [LARGE SCALE GENOMIC DNA]</scope>
    <source>
        <strain evidence="1 2">ZZ0214-1</strain>
    </source>
</reference>
<proteinExistence type="predicted"/>
<dbReference type="OrthoDB" id="2752495at2759"/>
<gene>
    <name evidence="1" type="ORF">GSI_11528</name>
</gene>
<accession>A0A2G8RWT6</accession>
<dbReference type="EMBL" id="AYKW01000045">
    <property type="protein sequence ID" value="PIL25778.1"/>
    <property type="molecule type" value="Genomic_DNA"/>
</dbReference>
<dbReference type="CDD" id="cd09917">
    <property type="entry name" value="F-box_SF"/>
    <property type="match status" value="1"/>
</dbReference>
<dbReference type="Proteomes" id="UP000230002">
    <property type="component" value="Unassembled WGS sequence"/>
</dbReference>
<name>A0A2G8RWT6_9APHY</name>
<comment type="caution">
    <text evidence="1">The sequence shown here is derived from an EMBL/GenBank/DDBJ whole genome shotgun (WGS) entry which is preliminary data.</text>
</comment>